<name>A0A8C0CMM7_BALMU</name>
<proteinExistence type="predicted"/>
<dbReference type="InterPro" id="IPR043129">
    <property type="entry name" value="ATPase_NBD"/>
</dbReference>
<dbReference type="OMA" id="VITYHMQ"/>
<dbReference type="SUPFAM" id="SSF53067">
    <property type="entry name" value="Actin-like ATPase domain"/>
    <property type="match status" value="1"/>
</dbReference>
<accession>A0A8C0CMM7</accession>
<organism evidence="1">
    <name type="scientific">Balaenoptera musculus</name>
    <name type="common">Blue whale</name>
    <dbReference type="NCBI Taxonomy" id="9771"/>
    <lineage>
        <taxon>Eukaryota</taxon>
        <taxon>Metazoa</taxon>
        <taxon>Chordata</taxon>
        <taxon>Craniata</taxon>
        <taxon>Vertebrata</taxon>
        <taxon>Euteleostomi</taxon>
        <taxon>Mammalia</taxon>
        <taxon>Eutheria</taxon>
        <taxon>Laurasiatheria</taxon>
        <taxon>Artiodactyla</taxon>
        <taxon>Whippomorpha</taxon>
        <taxon>Cetacea</taxon>
        <taxon>Mysticeti</taxon>
        <taxon>Balaenopteridae</taxon>
        <taxon>Balaenoptera</taxon>
    </lineage>
</organism>
<protein>
    <submittedName>
        <fullName evidence="1">Uncharacterized protein</fullName>
    </submittedName>
</protein>
<dbReference type="AlphaFoldDB" id="A0A8C0CMM7"/>
<reference evidence="1" key="1">
    <citation type="submission" date="2023-09" db="UniProtKB">
        <authorList>
            <consortium name="Ensembl"/>
        </authorList>
    </citation>
    <scope>IDENTIFICATION</scope>
</reference>
<dbReference type="Ensembl" id="ENSBMST00010009473.1">
    <property type="protein sequence ID" value="ENSBMSP00010008500.1"/>
    <property type="gene ID" value="ENSBMSG00010006280.1"/>
</dbReference>
<sequence>MAGRLPACVGDCGTGYAKLGYAGNMEPQFIIPSCIAIKESAKVGNQAEIKWELSGGRLKPKPTDVQVITYHMQ</sequence>
<dbReference type="GeneTree" id="ENSGT00990000211790"/>
<evidence type="ECO:0000313" key="1">
    <source>
        <dbReference type="Ensembl" id="ENSBMSP00010008500.1"/>
    </source>
</evidence>
<dbReference type="Gene3D" id="3.30.420.40">
    <property type="match status" value="1"/>
</dbReference>